<dbReference type="InterPro" id="IPR006764">
    <property type="entry name" value="SAM_dep_MeTrfase_SAV2177_type"/>
</dbReference>
<dbReference type="Pfam" id="PF04672">
    <property type="entry name" value="Methyltransf_19"/>
    <property type="match status" value="1"/>
</dbReference>
<sequence length="270" mass="30039">MSSHQESGPIDTSVAHPARRYDYLLGGKDNFEADRESAHRIEEQMPTIRLTAQENRWFLHRAVRFLAEQGIRQFLDVGTGIPTSPNTHQIAQEVDPGSRIVYVDNDPLVLVHARALLTGDPRGRTAYLEADLREPRTILEDPQLTEVLDLDRPVALLLIAVLHFIRDDDDPQRLLATLIDALPEGSYVAATHVTLEYMSAEQFAAVRATAERQTAARSGTELAALFDHPRLTLVEPGVQSVSQWWPQDAPQPRPPVEQVACNGLLARVGP</sequence>
<dbReference type="RefSeq" id="WP_203819816.1">
    <property type="nucleotide sequence ID" value="NZ_BAAABP010000027.1"/>
</dbReference>
<keyword evidence="2" id="KW-1185">Reference proteome</keyword>
<dbReference type="InterPro" id="IPR029063">
    <property type="entry name" value="SAM-dependent_MTases_sf"/>
</dbReference>
<name>A0A919MB77_9ACTN</name>
<reference evidence="1" key="1">
    <citation type="submission" date="2021-01" db="EMBL/GenBank/DDBJ databases">
        <title>Whole genome shotgun sequence of Actinoplanes ferrugineus NBRC 15555.</title>
        <authorList>
            <person name="Komaki H."/>
            <person name="Tamura T."/>
        </authorList>
    </citation>
    <scope>NUCLEOTIDE SEQUENCE</scope>
    <source>
        <strain evidence="1">NBRC 15555</strain>
    </source>
</reference>
<dbReference type="SUPFAM" id="SSF53335">
    <property type="entry name" value="S-adenosyl-L-methionine-dependent methyltransferases"/>
    <property type="match status" value="1"/>
</dbReference>
<protein>
    <recommendedName>
        <fullName evidence="3">Methyltransferase</fullName>
    </recommendedName>
</protein>
<evidence type="ECO:0008006" key="3">
    <source>
        <dbReference type="Google" id="ProtNLM"/>
    </source>
</evidence>
<dbReference type="Gene3D" id="3.40.50.150">
    <property type="entry name" value="Vaccinia Virus protein VP39"/>
    <property type="match status" value="1"/>
</dbReference>
<proteinExistence type="predicted"/>
<organism evidence="1 2">
    <name type="scientific">Paractinoplanes ferrugineus</name>
    <dbReference type="NCBI Taxonomy" id="113564"/>
    <lineage>
        <taxon>Bacteria</taxon>
        <taxon>Bacillati</taxon>
        <taxon>Actinomycetota</taxon>
        <taxon>Actinomycetes</taxon>
        <taxon>Micromonosporales</taxon>
        <taxon>Micromonosporaceae</taxon>
        <taxon>Paractinoplanes</taxon>
    </lineage>
</organism>
<dbReference type="EMBL" id="BOMM01000048">
    <property type="protein sequence ID" value="GIE13366.1"/>
    <property type="molecule type" value="Genomic_DNA"/>
</dbReference>
<dbReference type="AlphaFoldDB" id="A0A919MB77"/>
<gene>
    <name evidence="1" type="ORF">Afe05nite_52060</name>
</gene>
<dbReference type="CDD" id="cd02440">
    <property type="entry name" value="AdoMet_MTases"/>
    <property type="match status" value="1"/>
</dbReference>
<evidence type="ECO:0000313" key="2">
    <source>
        <dbReference type="Proteomes" id="UP000598174"/>
    </source>
</evidence>
<accession>A0A919MB77</accession>
<evidence type="ECO:0000313" key="1">
    <source>
        <dbReference type="EMBL" id="GIE13366.1"/>
    </source>
</evidence>
<dbReference type="Proteomes" id="UP000598174">
    <property type="component" value="Unassembled WGS sequence"/>
</dbReference>
<dbReference type="PIRSF" id="PIRSF017393">
    <property type="entry name" value="MTase_SAV2177"/>
    <property type="match status" value="1"/>
</dbReference>
<comment type="caution">
    <text evidence="1">The sequence shown here is derived from an EMBL/GenBank/DDBJ whole genome shotgun (WGS) entry which is preliminary data.</text>
</comment>